<reference evidence="2 3" key="1">
    <citation type="submission" date="2023-10" db="EMBL/GenBank/DDBJ databases">
        <title>Glaciecola aquimarina strain GGW-M5 nov., isolated from a coastal seawater.</title>
        <authorList>
            <person name="Bayburt H."/>
            <person name="Kim J.M."/>
            <person name="Choi B.J."/>
            <person name="Jeon C.O."/>
        </authorList>
    </citation>
    <scope>NUCLEOTIDE SEQUENCE [LARGE SCALE GENOMIC DNA]</scope>
    <source>
        <strain evidence="2 3">KCTC 32108</strain>
    </source>
</reference>
<proteinExistence type="inferred from homology"/>
<evidence type="ECO:0000256" key="1">
    <source>
        <dbReference type="ARBA" id="ARBA00005367"/>
    </source>
</evidence>
<sequence length="121" mass="13981">MEFQFQTDITGLPIAKCDLECEAFGDWLSHDLSTDKSNITLLLQTTEKLLSKQLSHYQFTGKVYHLIFENDEVELVLNNNEVSTAEFADEHDNEHVTGCGLVDFKHLLEEWANFVRRPYLS</sequence>
<comment type="caution">
    <text evidence="2">The sequence shown here is derived from an EMBL/GenBank/DDBJ whole genome shotgun (WGS) entry which is preliminary data.</text>
</comment>
<evidence type="ECO:0000313" key="2">
    <source>
        <dbReference type="EMBL" id="MDU0354107.1"/>
    </source>
</evidence>
<comment type="similarity">
    <text evidence="1">Belongs to the UPF0231 family.</text>
</comment>
<dbReference type="Pfam" id="PF06062">
    <property type="entry name" value="UPF0231"/>
    <property type="match status" value="1"/>
</dbReference>
<dbReference type="RefSeq" id="WP_316025730.1">
    <property type="nucleotide sequence ID" value="NZ_JAWDIO010000002.1"/>
</dbReference>
<evidence type="ECO:0000313" key="3">
    <source>
        <dbReference type="Proteomes" id="UP001247805"/>
    </source>
</evidence>
<dbReference type="Proteomes" id="UP001247805">
    <property type="component" value="Unassembled WGS sequence"/>
</dbReference>
<protein>
    <submittedName>
        <fullName evidence="2">YacL family protein</fullName>
    </submittedName>
</protein>
<keyword evidence="3" id="KW-1185">Reference proteome</keyword>
<accession>A0ABU3SVU6</accession>
<gene>
    <name evidence="2" type="ORF">RS130_09315</name>
</gene>
<dbReference type="EMBL" id="JAWDIO010000002">
    <property type="protein sequence ID" value="MDU0354107.1"/>
    <property type="molecule type" value="Genomic_DNA"/>
</dbReference>
<organism evidence="2 3">
    <name type="scientific">Paraglaciecola aquimarina</name>
    <dbReference type="NCBI Taxonomy" id="1235557"/>
    <lineage>
        <taxon>Bacteria</taxon>
        <taxon>Pseudomonadati</taxon>
        <taxon>Pseudomonadota</taxon>
        <taxon>Gammaproteobacteria</taxon>
        <taxon>Alteromonadales</taxon>
        <taxon>Alteromonadaceae</taxon>
        <taxon>Paraglaciecola</taxon>
    </lineage>
</organism>
<dbReference type="InterPro" id="IPR008249">
    <property type="entry name" value="UPF0231"/>
</dbReference>
<name>A0ABU3SVU6_9ALTE</name>